<keyword evidence="3" id="KW-0677">Repeat</keyword>
<dbReference type="Gene3D" id="1.25.40.10">
    <property type="entry name" value="Tetratricopeptide repeat domain"/>
    <property type="match status" value="2"/>
</dbReference>
<proteinExistence type="inferred from homology"/>
<dbReference type="Gene3D" id="3.40.50.970">
    <property type="match status" value="2"/>
</dbReference>
<gene>
    <name evidence="7" type="ORF">KFK09_021513</name>
</gene>
<dbReference type="InterPro" id="IPR020826">
    <property type="entry name" value="Transketolase_BS"/>
</dbReference>
<reference evidence="7" key="1">
    <citation type="journal article" date="2022" name="Front. Genet.">
        <title>Chromosome-Scale Assembly of the Dendrobium nobile Genome Provides Insights Into the Molecular Mechanism of the Biosynthesis of the Medicinal Active Ingredient of Dendrobium.</title>
        <authorList>
            <person name="Xu Q."/>
            <person name="Niu S.-C."/>
            <person name="Li K.-L."/>
            <person name="Zheng P.-J."/>
            <person name="Zhang X.-J."/>
            <person name="Jia Y."/>
            <person name="Liu Y."/>
            <person name="Niu Y.-X."/>
            <person name="Yu L.-H."/>
            <person name="Chen D.-F."/>
            <person name="Zhang G.-Q."/>
        </authorList>
    </citation>
    <scope>NUCLEOTIDE SEQUENCE</scope>
    <source>
        <tissue evidence="7">Leaf</tissue>
    </source>
</reference>
<accession>A0A8T3ARC6</accession>
<evidence type="ECO:0000256" key="3">
    <source>
        <dbReference type="ARBA" id="ARBA00022737"/>
    </source>
</evidence>
<dbReference type="Pfam" id="PF01535">
    <property type="entry name" value="PPR"/>
    <property type="match status" value="1"/>
</dbReference>
<dbReference type="InterPro" id="IPR050872">
    <property type="entry name" value="PPR_P_subfamily"/>
</dbReference>
<evidence type="ECO:0000256" key="1">
    <source>
        <dbReference type="ARBA" id="ARBA00001964"/>
    </source>
</evidence>
<dbReference type="InterPro" id="IPR002885">
    <property type="entry name" value="PPR_rpt"/>
</dbReference>
<evidence type="ECO:0000256" key="5">
    <source>
        <dbReference type="SAM" id="MobiDB-lite"/>
    </source>
</evidence>
<feature type="domain" description="Transketolase-like pyrimidine-binding" evidence="6">
    <location>
        <begin position="433"/>
        <end position="564"/>
    </location>
</feature>
<dbReference type="EMBL" id="JAGYWB010000015">
    <property type="protein sequence ID" value="KAI0498272.1"/>
    <property type="molecule type" value="Genomic_DNA"/>
</dbReference>
<dbReference type="Proteomes" id="UP000829196">
    <property type="component" value="Unassembled WGS sequence"/>
</dbReference>
<feature type="repeat" description="PPR" evidence="4">
    <location>
        <begin position="292"/>
        <end position="326"/>
    </location>
</feature>
<comment type="caution">
    <text evidence="7">The sequence shown here is derived from an EMBL/GenBank/DDBJ whole genome shotgun (WGS) entry which is preliminary data.</text>
</comment>
<dbReference type="SMART" id="SM00861">
    <property type="entry name" value="Transket_pyr"/>
    <property type="match status" value="1"/>
</dbReference>
<feature type="repeat" description="PPR" evidence="4">
    <location>
        <begin position="362"/>
        <end position="396"/>
    </location>
</feature>
<dbReference type="NCBIfam" id="TIGR00756">
    <property type="entry name" value="PPR"/>
    <property type="match status" value="4"/>
</dbReference>
<sequence length="565" mass="63248">MNCGRRSAVDDVRSRRTRAIDEDRRRIRWVVDEDRHRKRWTVDDDRRRRRMAVDDDRRHEPLWVAQVLQSLNRMDDLCVKFMHSVERTMSRSATIPASSLLCSPNTHEQPTQLQRDPSVADFDFMEENQFTMTPVDQLPTPPVADQTPAPPAPVLGDSAPWQRLSGELAPDSDSDRDAEPDVQLSDRGVESDLSRPESYLAATSFHAQITEIVSVPSQEEFDVEQTAARSEVDVVIDEAVVTVPGLSNGQEHKKSYASIVMVMKESNTPISVPTSKALQALTEIRRVDTTPSLSVHAILLRHLFKTGDSRNAWKLFQDMILRGPRPSVRTFNAMILGSCLKGRVAAGEGLFWLFPKYKLEPDACSFNIAMKGHCMFGRAGNAFKLFDGMLDLGHEPSIVSYNILINALCRQGKLEEARSWFDRIVEDGHEANIITYNVLLDVYVKAGQIDVANSTYEEDSKIVTIHAAMGGGKGLNYFQKKFPKRCIDVGIVEQHAVIFAAGLATEDLQKLPVRFAMDRARLDGADGPTHCGAFDIAYMACLPNDENKIFDPGICLLQQSLFSIT</sequence>
<dbReference type="InterPro" id="IPR029061">
    <property type="entry name" value="THDP-binding"/>
</dbReference>
<comment type="similarity">
    <text evidence="2">Belongs to the PPR family. P subfamily.</text>
</comment>
<dbReference type="OrthoDB" id="185373at2759"/>
<evidence type="ECO:0000256" key="4">
    <source>
        <dbReference type="PROSITE-ProRule" id="PRU00708"/>
    </source>
</evidence>
<dbReference type="Pfam" id="PF13041">
    <property type="entry name" value="PPR_2"/>
    <property type="match status" value="2"/>
</dbReference>
<dbReference type="AlphaFoldDB" id="A0A8T3ARC6"/>
<comment type="cofactor">
    <cofactor evidence="1">
        <name>thiamine diphosphate</name>
        <dbReference type="ChEBI" id="CHEBI:58937"/>
    </cofactor>
</comment>
<dbReference type="CDD" id="cd07033">
    <property type="entry name" value="TPP_PYR_DXS_TK_like"/>
    <property type="match status" value="1"/>
</dbReference>
<keyword evidence="8" id="KW-1185">Reference proteome</keyword>
<evidence type="ECO:0000313" key="7">
    <source>
        <dbReference type="EMBL" id="KAI0498272.1"/>
    </source>
</evidence>
<dbReference type="Pfam" id="PF02779">
    <property type="entry name" value="Transket_pyr"/>
    <property type="match status" value="1"/>
</dbReference>
<evidence type="ECO:0000313" key="8">
    <source>
        <dbReference type="Proteomes" id="UP000829196"/>
    </source>
</evidence>
<evidence type="ECO:0000259" key="6">
    <source>
        <dbReference type="SMART" id="SM00861"/>
    </source>
</evidence>
<name>A0A8T3ARC6_DENNO</name>
<dbReference type="PROSITE" id="PS51375">
    <property type="entry name" value="PPR"/>
    <property type="match status" value="3"/>
</dbReference>
<dbReference type="PANTHER" id="PTHR46128">
    <property type="entry name" value="MITOCHONDRIAL GROUP I INTRON SPLICING FACTOR CCM1"/>
    <property type="match status" value="1"/>
</dbReference>
<dbReference type="InterPro" id="IPR011990">
    <property type="entry name" value="TPR-like_helical_dom_sf"/>
</dbReference>
<feature type="region of interest" description="Disordered" evidence="5">
    <location>
        <begin position="133"/>
        <end position="195"/>
    </location>
</feature>
<protein>
    <recommendedName>
        <fullName evidence="6">Transketolase-like pyrimidine-binding domain-containing protein</fullName>
    </recommendedName>
</protein>
<dbReference type="SUPFAM" id="SSF52518">
    <property type="entry name" value="Thiamin diphosphate-binding fold (THDP-binding)"/>
    <property type="match status" value="1"/>
</dbReference>
<evidence type="ECO:0000256" key="2">
    <source>
        <dbReference type="ARBA" id="ARBA00007626"/>
    </source>
</evidence>
<organism evidence="7 8">
    <name type="scientific">Dendrobium nobile</name>
    <name type="common">Orchid</name>
    <dbReference type="NCBI Taxonomy" id="94219"/>
    <lineage>
        <taxon>Eukaryota</taxon>
        <taxon>Viridiplantae</taxon>
        <taxon>Streptophyta</taxon>
        <taxon>Embryophyta</taxon>
        <taxon>Tracheophyta</taxon>
        <taxon>Spermatophyta</taxon>
        <taxon>Magnoliopsida</taxon>
        <taxon>Liliopsida</taxon>
        <taxon>Asparagales</taxon>
        <taxon>Orchidaceae</taxon>
        <taxon>Epidendroideae</taxon>
        <taxon>Malaxideae</taxon>
        <taxon>Dendrobiinae</taxon>
        <taxon>Dendrobium</taxon>
    </lineage>
</organism>
<dbReference type="PROSITE" id="PS00802">
    <property type="entry name" value="TRANSKETOLASE_2"/>
    <property type="match status" value="1"/>
</dbReference>
<dbReference type="SMR" id="A0A8T3ARC6"/>
<dbReference type="InterPro" id="IPR005475">
    <property type="entry name" value="Transketolase-like_Pyr-bd"/>
</dbReference>
<dbReference type="PANTHER" id="PTHR46128:SF73">
    <property type="entry name" value="CRIB DOMAIN-CONTAINING PROTEIN"/>
    <property type="match status" value="1"/>
</dbReference>
<feature type="repeat" description="PPR" evidence="4">
    <location>
        <begin position="397"/>
        <end position="431"/>
    </location>
</feature>